<feature type="chain" id="PRO_5046879578" evidence="1">
    <location>
        <begin position="24"/>
        <end position="130"/>
    </location>
</feature>
<dbReference type="Proteomes" id="UP001055580">
    <property type="component" value="Chromosome"/>
</dbReference>
<gene>
    <name evidence="2" type="ORF">M9980_09240</name>
</gene>
<name>A0ABY4TWS7_9SPHN</name>
<evidence type="ECO:0000313" key="3">
    <source>
        <dbReference type="Proteomes" id="UP001055580"/>
    </source>
</evidence>
<protein>
    <submittedName>
        <fullName evidence="2">Uncharacterized protein</fullName>
    </submittedName>
</protein>
<dbReference type="RefSeq" id="WP_250749710.1">
    <property type="nucleotide sequence ID" value="NZ_CP098401.1"/>
</dbReference>
<sequence>MRASALASLLAVSLIAPSATATAQGIFLPQSPIGPGGEDSIETAEGTRCRQSINNSGAYADMGVVGNKAQRPDYRTGVSLLNNNTDYALAYMRVTIPLGAKPKRLDCTRVYDMEISRLKREIELLRMTPE</sequence>
<proteinExistence type="predicted"/>
<accession>A0ABY4TWS7</accession>
<feature type="signal peptide" evidence="1">
    <location>
        <begin position="1"/>
        <end position="23"/>
    </location>
</feature>
<keyword evidence="1" id="KW-0732">Signal</keyword>
<keyword evidence="3" id="KW-1185">Reference proteome</keyword>
<evidence type="ECO:0000313" key="2">
    <source>
        <dbReference type="EMBL" id="URW74758.1"/>
    </source>
</evidence>
<evidence type="ECO:0000256" key="1">
    <source>
        <dbReference type="SAM" id="SignalP"/>
    </source>
</evidence>
<reference evidence="2" key="1">
    <citation type="submission" date="2022-05" db="EMBL/GenBank/DDBJ databases">
        <title>Sphingomonas sp. strain RMG20 Genome sequencing and assembly.</title>
        <authorList>
            <person name="Kim I."/>
        </authorList>
    </citation>
    <scope>NUCLEOTIDE SEQUENCE</scope>
    <source>
        <strain evidence="2">RMG20</strain>
    </source>
</reference>
<dbReference type="EMBL" id="CP098401">
    <property type="protein sequence ID" value="URW74758.1"/>
    <property type="molecule type" value="Genomic_DNA"/>
</dbReference>
<organism evidence="2 3">
    <name type="scientific">Sphingomonas donggukensis</name>
    <dbReference type="NCBI Taxonomy" id="2949093"/>
    <lineage>
        <taxon>Bacteria</taxon>
        <taxon>Pseudomonadati</taxon>
        <taxon>Pseudomonadota</taxon>
        <taxon>Alphaproteobacteria</taxon>
        <taxon>Sphingomonadales</taxon>
        <taxon>Sphingomonadaceae</taxon>
        <taxon>Sphingomonas</taxon>
    </lineage>
</organism>